<dbReference type="AlphaFoldDB" id="A0A0L0GF28"/>
<accession>A0A0L0GF28</accession>
<dbReference type="GeneID" id="25900774"/>
<dbReference type="RefSeq" id="XP_014161542.1">
    <property type="nucleotide sequence ID" value="XM_014306067.1"/>
</dbReference>
<evidence type="ECO:0000313" key="2">
    <source>
        <dbReference type="EMBL" id="KNC87640.1"/>
    </source>
</evidence>
<protein>
    <submittedName>
        <fullName evidence="2">Uncharacterized protein</fullName>
    </submittedName>
</protein>
<dbReference type="Proteomes" id="UP000054560">
    <property type="component" value="Unassembled WGS sequence"/>
</dbReference>
<dbReference type="EMBL" id="KQ241603">
    <property type="protein sequence ID" value="KNC87640.1"/>
    <property type="molecule type" value="Genomic_DNA"/>
</dbReference>
<evidence type="ECO:0000256" key="1">
    <source>
        <dbReference type="SAM" id="MobiDB-lite"/>
    </source>
</evidence>
<feature type="region of interest" description="Disordered" evidence="1">
    <location>
        <begin position="1"/>
        <end position="41"/>
    </location>
</feature>
<proteinExistence type="predicted"/>
<keyword evidence="3" id="KW-1185">Reference proteome</keyword>
<name>A0A0L0GF28_9EUKA</name>
<organism evidence="2 3">
    <name type="scientific">Sphaeroforma arctica JP610</name>
    <dbReference type="NCBI Taxonomy" id="667725"/>
    <lineage>
        <taxon>Eukaryota</taxon>
        <taxon>Ichthyosporea</taxon>
        <taxon>Ichthyophonida</taxon>
        <taxon>Sphaeroforma</taxon>
    </lineage>
</organism>
<gene>
    <name evidence="2" type="ORF">SARC_00270</name>
</gene>
<feature type="compositionally biased region" description="Polar residues" evidence="1">
    <location>
        <begin position="17"/>
        <end position="32"/>
    </location>
</feature>
<reference evidence="2 3" key="1">
    <citation type="submission" date="2011-02" db="EMBL/GenBank/DDBJ databases">
        <title>The Genome Sequence of Sphaeroforma arctica JP610.</title>
        <authorList>
            <consortium name="The Broad Institute Genome Sequencing Platform"/>
            <person name="Russ C."/>
            <person name="Cuomo C."/>
            <person name="Young S.K."/>
            <person name="Zeng Q."/>
            <person name="Gargeya S."/>
            <person name="Alvarado L."/>
            <person name="Berlin A."/>
            <person name="Chapman S.B."/>
            <person name="Chen Z."/>
            <person name="Freedman E."/>
            <person name="Gellesch M."/>
            <person name="Goldberg J."/>
            <person name="Griggs A."/>
            <person name="Gujja S."/>
            <person name="Heilman E."/>
            <person name="Heiman D."/>
            <person name="Howarth C."/>
            <person name="Mehta T."/>
            <person name="Neiman D."/>
            <person name="Pearson M."/>
            <person name="Roberts A."/>
            <person name="Saif S."/>
            <person name="Shea T."/>
            <person name="Shenoy N."/>
            <person name="Sisk P."/>
            <person name="Stolte C."/>
            <person name="Sykes S."/>
            <person name="White J."/>
            <person name="Yandava C."/>
            <person name="Burger G."/>
            <person name="Gray M.W."/>
            <person name="Holland P.W.H."/>
            <person name="King N."/>
            <person name="Lang F.B.F."/>
            <person name="Roger A.J."/>
            <person name="Ruiz-Trillo I."/>
            <person name="Haas B."/>
            <person name="Nusbaum C."/>
            <person name="Birren B."/>
        </authorList>
    </citation>
    <scope>NUCLEOTIDE SEQUENCE [LARGE SCALE GENOMIC DNA]</scope>
    <source>
        <strain evidence="2 3">JP610</strain>
    </source>
</reference>
<sequence>MFVANSSADAPDEDDNYATQTPRATESRNQMYFQDRKRAPPKARLLTHIPASDDGDPLLPPPYIHSPRSWTCNSVVMEAEREIGVPTLPDSDMKVNCDEPVSAENEDSYESYMPTFAEYMSLMKKVDEEELANHSTSSESNGSPNALHHEFVAALSSKKISLQESDISPANDANIGSSRAPHRETPTYRDSFSRAQCMRTPRLNSLAKINPHAPPKPARVHLNRKATTDIKHETKTLKYNNLYSSDAERERKQLFAETEAPEQCLRDTAVGIPEVHSSSGLCRVTSNGLCESPGHLAVKDYGLSETEHCTDISTQPQYTSQSEDCVNCAEDVNESTREVSGNCSGTEGFVVDCEESTNCLAGYPQICKNSPASFPVGSIRTLTSADSEHSARGGSLMLPRLTSFTSHSEVPLANSGVRRSTPGSPIAHGVCLPGQTMVELFGDFDQEYDVPEHTTVVNSVEADSEIDPAIIRTRRVQRVSAVNPTVAANSAGYHEHLKPTSQGDKTSIPNCNTAQHKISLLGPRDKILIAKLLEIPILYNDVQFLRLHGIHNQPANATGFLTIWRDAIDFS</sequence>
<feature type="region of interest" description="Disordered" evidence="1">
    <location>
        <begin position="168"/>
        <end position="191"/>
    </location>
</feature>
<evidence type="ECO:0000313" key="3">
    <source>
        <dbReference type="Proteomes" id="UP000054560"/>
    </source>
</evidence>